<feature type="coiled-coil region" evidence="1">
    <location>
        <begin position="122"/>
        <end position="170"/>
    </location>
</feature>
<name>A0AAV4C2Q1_9GAST</name>
<feature type="compositionally biased region" description="Low complexity" evidence="2">
    <location>
        <begin position="223"/>
        <end position="234"/>
    </location>
</feature>
<reference evidence="3 4" key="1">
    <citation type="journal article" date="2021" name="Elife">
        <title>Chloroplast acquisition without the gene transfer in kleptoplastic sea slugs, Plakobranchus ocellatus.</title>
        <authorList>
            <person name="Maeda T."/>
            <person name="Takahashi S."/>
            <person name="Yoshida T."/>
            <person name="Shimamura S."/>
            <person name="Takaki Y."/>
            <person name="Nagai Y."/>
            <person name="Toyoda A."/>
            <person name="Suzuki Y."/>
            <person name="Arimoto A."/>
            <person name="Ishii H."/>
            <person name="Satoh N."/>
            <person name="Nishiyama T."/>
            <person name="Hasebe M."/>
            <person name="Maruyama T."/>
            <person name="Minagawa J."/>
            <person name="Obokata J."/>
            <person name="Shigenobu S."/>
        </authorList>
    </citation>
    <scope>NUCLEOTIDE SEQUENCE [LARGE SCALE GENOMIC DNA]</scope>
</reference>
<dbReference type="AlphaFoldDB" id="A0AAV4C2Q1"/>
<evidence type="ECO:0000256" key="2">
    <source>
        <dbReference type="SAM" id="MobiDB-lite"/>
    </source>
</evidence>
<dbReference type="Proteomes" id="UP000735302">
    <property type="component" value="Unassembled WGS sequence"/>
</dbReference>
<protein>
    <recommendedName>
        <fullName evidence="5">SGNH hydrolase-type esterase domain-containing protein</fullName>
    </recommendedName>
</protein>
<keyword evidence="4" id="KW-1185">Reference proteome</keyword>
<dbReference type="EMBL" id="BLXT01005681">
    <property type="protein sequence ID" value="GFO24944.1"/>
    <property type="molecule type" value="Genomic_DNA"/>
</dbReference>
<evidence type="ECO:0000256" key="1">
    <source>
        <dbReference type="SAM" id="Coils"/>
    </source>
</evidence>
<evidence type="ECO:0000313" key="3">
    <source>
        <dbReference type="EMBL" id="GFO24944.1"/>
    </source>
</evidence>
<dbReference type="SUPFAM" id="SSF52266">
    <property type="entry name" value="SGNH hydrolase"/>
    <property type="match status" value="1"/>
</dbReference>
<evidence type="ECO:0008006" key="5">
    <source>
        <dbReference type="Google" id="ProtNLM"/>
    </source>
</evidence>
<accession>A0AAV4C2Q1</accession>
<keyword evidence="1" id="KW-0175">Coiled coil</keyword>
<proteinExistence type="predicted"/>
<comment type="caution">
    <text evidence="3">The sequence shown here is derived from an EMBL/GenBank/DDBJ whole genome shotgun (WGS) entry which is preliminary data.</text>
</comment>
<feature type="region of interest" description="Disordered" evidence="2">
    <location>
        <begin position="170"/>
        <end position="198"/>
    </location>
</feature>
<dbReference type="Gene3D" id="3.40.50.12690">
    <property type="match status" value="1"/>
</dbReference>
<feature type="region of interest" description="Disordered" evidence="2">
    <location>
        <begin position="217"/>
        <end position="279"/>
    </location>
</feature>
<sequence length="511" mass="57429">MVQGSASQVAQWTETFISSFNDSLDNSPGMCGINSTSQLKRLEEISSKLKTSPRPLQFLAHQSLQEFSSNKINCLSGSIASMSNSITNMVKSTSSLESRFLDEFTRIKNSFKSEMIDLQSTINSLQLYIENQEKSIELLKESLKRHEIHNKKSDAKIQELERKIKVLSSSSSSSSINNVTPTRQSKDDSSTSPYQDVLPSIHRTSYRDVLVQKPPLQQRHLHSCSPSRSSSPSFPHKHSPLPESKSSSAINNSILHSSNDSVRPARDTPNVCEHDVTTHSNSKSSLKKHLVLGDFLLTGIHSEVMATSTQEKVELYVWNGARMEHLINKIKTLPADSSVNKITIHAGINDCKFKIKLSHSILKQIVQNLRQQFSNLREIAFSSIIPPSGRSVCQDYAYKNNHIIESFCTAHKCTFINNFTSFMTLNGAPKLKLFDNFINLSKYGISTLARNIKWRRNSTSSSVTNSIIKRPQFEVKSNVSSTKSPTDFQITPELREALLHIFTECLYHHVP</sequence>
<organism evidence="3 4">
    <name type="scientific">Plakobranchus ocellatus</name>
    <dbReference type="NCBI Taxonomy" id="259542"/>
    <lineage>
        <taxon>Eukaryota</taxon>
        <taxon>Metazoa</taxon>
        <taxon>Spiralia</taxon>
        <taxon>Lophotrochozoa</taxon>
        <taxon>Mollusca</taxon>
        <taxon>Gastropoda</taxon>
        <taxon>Heterobranchia</taxon>
        <taxon>Euthyneura</taxon>
        <taxon>Panpulmonata</taxon>
        <taxon>Sacoglossa</taxon>
        <taxon>Placobranchoidea</taxon>
        <taxon>Plakobranchidae</taxon>
        <taxon>Plakobranchus</taxon>
    </lineage>
</organism>
<gene>
    <name evidence="3" type="ORF">PoB_005144900</name>
</gene>
<dbReference type="Gene3D" id="3.40.50.12700">
    <property type="match status" value="1"/>
</dbReference>
<evidence type="ECO:0000313" key="4">
    <source>
        <dbReference type="Proteomes" id="UP000735302"/>
    </source>
</evidence>
<feature type="compositionally biased region" description="Polar residues" evidence="2">
    <location>
        <begin position="244"/>
        <end position="261"/>
    </location>
</feature>